<reference evidence="1" key="1">
    <citation type="journal article" date="2022" name="bioRxiv">
        <title>Sequencing and chromosome-scale assembly of the giantPleurodeles waltlgenome.</title>
        <authorList>
            <person name="Brown T."/>
            <person name="Elewa A."/>
            <person name="Iarovenko S."/>
            <person name="Subramanian E."/>
            <person name="Araus A.J."/>
            <person name="Petzold A."/>
            <person name="Susuki M."/>
            <person name="Suzuki K.-i.T."/>
            <person name="Hayashi T."/>
            <person name="Toyoda A."/>
            <person name="Oliveira C."/>
            <person name="Osipova E."/>
            <person name="Leigh N.D."/>
            <person name="Simon A."/>
            <person name="Yun M.H."/>
        </authorList>
    </citation>
    <scope>NUCLEOTIDE SEQUENCE</scope>
    <source>
        <strain evidence="1">20211129_DDA</strain>
        <tissue evidence="1">Liver</tissue>
    </source>
</reference>
<evidence type="ECO:0000313" key="1">
    <source>
        <dbReference type="EMBL" id="KAJ1165832.1"/>
    </source>
</evidence>
<comment type="caution">
    <text evidence="1">The sequence shown here is derived from an EMBL/GenBank/DDBJ whole genome shotgun (WGS) entry which is preliminary data.</text>
</comment>
<dbReference type="AlphaFoldDB" id="A0AAV7SNZ8"/>
<dbReference type="Proteomes" id="UP001066276">
    <property type="component" value="Chromosome 4_2"/>
</dbReference>
<name>A0AAV7SNZ8_PLEWA</name>
<sequence>MHIFRSRGVYYMSDEWCIELEISYVESAGERRALLRDIEEAESNQRELERQCPKTPDLRASLKSARKNTIIAFDRLRCFDYRAFLTRTHAESDRTSSLLPWLGNPSKRGSVIDELTQPGGIHINSQSAINYEFRKYYVDLYTSKTHPPIEEIRAVLQYLPLPTMSAWDATELDTAITVTEVKEALIG</sequence>
<keyword evidence="2" id="KW-1185">Reference proteome</keyword>
<dbReference type="EMBL" id="JANPWB010000008">
    <property type="protein sequence ID" value="KAJ1165832.1"/>
    <property type="molecule type" value="Genomic_DNA"/>
</dbReference>
<protein>
    <submittedName>
        <fullName evidence="1">Uncharacterized protein</fullName>
    </submittedName>
</protein>
<gene>
    <name evidence="1" type="ORF">NDU88_006249</name>
</gene>
<evidence type="ECO:0000313" key="2">
    <source>
        <dbReference type="Proteomes" id="UP001066276"/>
    </source>
</evidence>
<accession>A0AAV7SNZ8</accession>
<organism evidence="1 2">
    <name type="scientific">Pleurodeles waltl</name>
    <name type="common">Iberian ribbed newt</name>
    <dbReference type="NCBI Taxonomy" id="8319"/>
    <lineage>
        <taxon>Eukaryota</taxon>
        <taxon>Metazoa</taxon>
        <taxon>Chordata</taxon>
        <taxon>Craniata</taxon>
        <taxon>Vertebrata</taxon>
        <taxon>Euteleostomi</taxon>
        <taxon>Amphibia</taxon>
        <taxon>Batrachia</taxon>
        <taxon>Caudata</taxon>
        <taxon>Salamandroidea</taxon>
        <taxon>Salamandridae</taxon>
        <taxon>Pleurodelinae</taxon>
        <taxon>Pleurodeles</taxon>
    </lineage>
</organism>
<proteinExistence type="predicted"/>